<name>A0A1B1TDG3_9ARCH</name>
<evidence type="ECO:0008006" key="2">
    <source>
        <dbReference type="Google" id="ProtNLM"/>
    </source>
</evidence>
<reference evidence="1" key="1">
    <citation type="submission" date="2014-11" db="EMBL/GenBank/DDBJ databases">
        <authorList>
            <person name="Zhu J."/>
            <person name="Qi W."/>
            <person name="Song R."/>
        </authorList>
    </citation>
    <scope>NUCLEOTIDE SEQUENCE</scope>
</reference>
<dbReference type="Gene3D" id="3.30.1440.10">
    <property type="match status" value="1"/>
</dbReference>
<reference evidence="1" key="2">
    <citation type="journal article" date="2015" name="ISME J.">
        <title>A new class of marine Euryarchaeota group II from the Mediterranean deep chlorophyll maximum.</title>
        <authorList>
            <person name="Martin-Cuadrado A.B."/>
            <person name="Garcia-Heredia I."/>
            <person name="Molto A.G."/>
            <person name="Lopez-Ubeda R."/>
            <person name="Kimes N."/>
            <person name="Lopez-Garcia P."/>
            <person name="Moreira D."/>
            <person name="Rodriguez-Valera F."/>
        </authorList>
    </citation>
    <scope>NUCLEOTIDE SEQUENCE</scope>
</reference>
<dbReference type="InterPro" id="IPR022803">
    <property type="entry name" value="Ribosomal_uL5_dom_sf"/>
</dbReference>
<dbReference type="InterPro" id="IPR002739">
    <property type="entry name" value="PAB1135-like"/>
</dbReference>
<dbReference type="AlphaFoldDB" id="A0A1B1TDG3"/>
<organism evidence="1">
    <name type="scientific">uncultured Poseidoniia archaeon</name>
    <dbReference type="NCBI Taxonomy" id="1697135"/>
    <lineage>
        <taxon>Archaea</taxon>
        <taxon>Methanobacteriati</taxon>
        <taxon>Thermoplasmatota</taxon>
        <taxon>Candidatus Poseidoniia</taxon>
        <taxon>environmental samples</taxon>
    </lineage>
</organism>
<dbReference type="SUPFAM" id="SSF55282">
    <property type="entry name" value="RL5-like"/>
    <property type="match status" value="1"/>
</dbReference>
<accession>A0A1B1TDG3</accession>
<proteinExistence type="predicted"/>
<dbReference type="EMBL" id="KP211883">
    <property type="protein sequence ID" value="ANV80318.1"/>
    <property type="molecule type" value="Genomic_DNA"/>
</dbReference>
<protein>
    <recommendedName>
        <fullName evidence="2">Exosome subunit</fullName>
    </recommendedName>
</protein>
<dbReference type="Pfam" id="PF01877">
    <property type="entry name" value="RNA_binding"/>
    <property type="match status" value="1"/>
</dbReference>
<sequence>MVMSLHSATWRVHVSELDDSELIIESIEWVAGENAIINMENGKSIHGAKQKTIIAKVESKRESCESFLRLGKEALMEIIEDGITKRIDENKNFHIRIDVSSLVSKKININYNKEKLVAKGIFKIECYPGDSPEKIILQLIEKNING</sequence>
<evidence type="ECO:0000313" key="1">
    <source>
        <dbReference type="EMBL" id="ANV80318.1"/>
    </source>
</evidence>